<evidence type="ECO:0008006" key="6">
    <source>
        <dbReference type="Google" id="ProtNLM"/>
    </source>
</evidence>
<dbReference type="Gene3D" id="3.55.50.30">
    <property type="match status" value="1"/>
</dbReference>
<dbReference type="InterPro" id="IPR006860">
    <property type="entry name" value="FecR"/>
</dbReference>
<feature type="domain" description="Protein FecR C-terminal" evidence="3">
    <location>
        <begin position="359"/>
        <end position="426"/>
    </location>
</feature>
<reference evidence="4 5" key="1">
    <citation type="submission" date="2018-04" db="EMBL/GenBank/DDBJ databases">
        <title>Chitinophaga fuyangensis sp. nov., isolated from soil in a chemical factory.</title>
        <authorList>
            <person name="Chen K."/>
        </authorList>
    </citation>
    <scope>NUCLEOTIDE SEQUENCE [LARGE SCALE GENOMIC DNA]</scope>
    <source>
        <strain evidence="4 5">LY-1</strain>
    </source>
</reference>
<organism evidence="4 5">
    <name type="scientific">Chitinophaga parva</name>
    <dbReference type="NCBI Taxonomy" id="2169414"/>
    <lineage>
        <taxon>Bacteria</taxon>
        <taxon>Pseudomonadati</taxon>
        <taxon>Bacteroidota</taxon>
        <taxon>Chitinophagia</taxon>
        <taxon>Chitinophagales</taxon>
        <taxon>Chitinophagaceae</taxon>
        <taxon>Chitinophaga</taxon>
    </lineage>
</organism>
<evidence type="ECO:0000259" key="3">
    <source>
        <dbReference type="Pfam" id="PF16344"/>
    </source>
</evidence>
<comment type="caution">
    <text evidence="4">The sequence shown here is derived from an EMBL/GenBank/DDBJ whole genome shotgun (WGS) entry which is preliminary data.</text>
</comment>
<keyword evidence="5" id="KW-1185">Reference proteome</keyword>
<dbReference type="InterPro" id="IPR012373">
    <property type="entry name" value="Ferrdict_sens_TM"/>
</dbReference>
<dbReference type="OrthoDB" id="1523735at2"/>
<dbReference type="Gene3D" id="2.60.120.1440">
    <property type="match status" value="1"/>
</dbReference>
<evidence type="ECO:0000313" key="5">
    <source>
        <dbReference type="Proteomes" id="UP000244450"/>
    </source>
</evidence>
<protein>
    <recommendedName>
        <fullName evidence="6">FecR protein domain-containing protein</fullName>
    </recommendedName>
</protein>
<sequence length="428" mass="47190">MSRSPPKRNRPLKPPTTRCTTPLKPCARPYYSRAEKKVEIFPGNSRPFTVSIKTMTMDYSQYRIEDFACDESFQASCTGANPAQVLFWEEYARAHPEQAAVLEEARHLVTILSARQGNRLEQLQQLRQGMAQQAKLQALLGKAISPGAAVSGETVTPAADAFREAATTLRKPAGSRYLWMAGAAAAATLVLLITTFTFRTQHAHAIANTTFSAGSLPRKTVLLPDGSVITLRTQSKVTLDTGFNQSNRCLTLEGEAFFDVQHAAARPFVVHTPHADITVLGTRFNVSAYPGKATETALYRGQVSVQAQGAAPVVLSAHEKLVVGNGAPTAPQKNMPRTVPLQMQYHGGNAENAWVHNRLEIENESLKDIAARLEKWYGIPIVFEDNEVQQYRYSGTFESESIVEALQALQLSYHFNFTTNQDQIVIKK</sequence>
<dbReference type="GO" id="GO:0016989">
    <property type="term" value="F:sigma factor antagonist activity"/>
    <property type="evidence" value="ECO:0007669"/>
    <property type="project" value="TreeGrafter"/>
</dbReference>
<feature type="transmembrane region" description="Helical" evidence="1">
    <location>
        <begin position="177"/>
        <end position="198"/>
    </location>
</feature>
<accession>A0A2T7BP61</accession>
<evidence type="ECO:0000259" key="2">
    <source>
        <dbReference type="Pfam" id="PF04773"/>
    </source>
</evidence>
<evidence type="ECO:0000313" key="4">
    <source>
        <dbReference type="EMBL" id="PUZ29463.1"/>
    </source>
</evidence>
<dbReference type="AlphaFoldDB" id="A0A2T7BP61"/>
<dbReference type="EMBL" id="QCYK01000001">
    <property type="protein sequence ID" value="PUZ29463.1"/>
    <property type="molecule type" value="Genomic_DNA"/>
</dbReference>
<dbReference type="PANTHER" id="PTHR30273">
    <property type="entry name" value="PERIPLASMIC SIGNAL SENSOR AND SIGMA FACTOR ACTIVATOR FECR-RELATED"/>
    <property type="match status" value="1"/>
</dbReference>
<gene>
    <name evidence="4" type="ORF">DCC81_08440</name>
</gene>
<dbReference type="InterPro" id="IPR032508">
    <property type="entry name" value="FecR_C"/>
</dbReference>
<dbReference type="PANTHER" id="PTHR30273:SF2">
    <property type="entry name" value="PROTEIN FECR"/>
    <property type="match status" value="1"/>
</dbReference>
<feature type="domain" description="FecR protein" evidence="2">
    <location>
        <begin position="218"/>
        <end position="303"/>
    </location>
</feature>
<keyword evidence="1" id="KW-1133">Transmembrane helix</keyword>
<dbReference type="Proteomes" id="UP000244450">
    <property type="component" value="Unassembled WGS sequence"/>
</dbReference>
<proteinExistence type="predicted"/>
<keyword evidence="1" id="KW-0812">Transmembrane</keyword>
<dbReference type="Pfam" id="PF16344">
    <property type="entry name" value="FecR_C"/>
    <property type="match status" value="1"/>
</dbReference>
<dbReference type="Pfam" id="PF04773">
    <property type="entry name" value="FecR"/>
    <property type="match status" value="1"/>
</dbReference>
<keyword evidence="1" id="KW-0472">Membrane</keyword>
<evidence type="ECO:0000256" key="1">
    <source>
        <dbReference type="SAM" id="Phobius"/>
    </source>
</evidence>
<name>A0A2T7BP61_9BACT</name>